<dbReference type="InterPro" id="IPR005162">
    <property type="entry name" value="Retrotrans_gag_dom"/>
</dbReference>
<sequence>MLSTPFSPRIIKYEPPRGFIVPKFYMYDGSSDPFDHIMHYRQLMTLDIGNDRLLCKVFPASLQGQALSWFHQLPANSIDNFRDLFEAFVGQYLCSARHKQNISTLQNIKMQENETLREFVKRFGQVVLQVESYSMDVVLQIFKWSICLGTPFFESLAKKPPTSMDYLFRHASKYSMLEDDLAEPRKTKPPAASKHPTILGCPTGGKMSGARHSFEHLSPSRPRAPAAPVRAVINYIHGGPLDDEYNSKRKRQRLLQAATVREHVSSIQSGLASGGIHPIDGTIVFPVVDPARVLQPHRDALILTLRVGDFDVKRILVDPSSSADLLQVAVIKQMSFIPSSLENLGRTLSGFNGSSTTSLGDVTLPVQAGPVILNVLFSVVEDLSPFNAILGRTWLHGMKVVPSTYHQMVSFITQDGQIDLYESQLAAQQCYQIAREAGPNADREHSPKEANASDQ</sequence>
<evidence type="ECO:0000259" key="2">
    <source>
        <dbReference type="Pfam" id="PF03732"/>
    </source>
</evidence>
<proteinExistence type="predicted"/>
<protein>
    <recommendedName>
        <fullName evidence="2">Retrotransposon gag domain-containing protein</fullName>
    </recommendedName>
</protein>
<organism evidence="3">
    <name type="scientific">Vitis vinifera</name>
    <name type="common">Grape</name>
    <dbReference type="NCBI Taxonomy" id="29760"/>
    <lineage>
        <taxon>Eukaryota</taxon>
        <taxon>Viridiplantae</taxon>
        <taxon>Streptophyta</taxon>
        <taxon>Embryophyta</taxon>
        <taxon>Tracheophyta</taxon>
        <taxon>Spermatophyta</taxon>
        <taxon>Magnoliopsida</taxon>
        <taxon>eudicotyledons</taxon>
        <taxon>Gunneridae</taxon>
        <taxon>Pentapetalae</taxon>
        <taxon>rosids</taxon>
        <taxon>Vitales</taxon>
        <taxon>Vitaceae</taxon>
        <taxon>Viteae</taxon>
        <taxon>Vitis</taxon>
    </lineage>
</organism>
<gene>
    <name evidence="3" type="ORF">VITISV_001095</name>
</gene>
<dbReference type="PANTHER" id="PTHR33240:SF8">
    <property type="entry name" value="OS03G0439900 PROTEIN"/>
    <property type="match status" value="1"/>
</dbReference>
<reference evidence="3" key="1">
    <citation type="journal article" date="2007" name="PLoS ONE">
        <title>The first genome sequence of an elite grapevine cultivar (Pinot noir Vitis vinifera L.): coping with a highly heterozygous genome.</title>
        <authorList>
            <person name="Velasco R."/>
            <person name="Zharkikh A."/>
            <person name="Troggio M."/>
            <person name="Cartwright D.A."/>
            <person name="Cestaro A."/>
            <person name="Pruss D."/>
            <person name="Pindo M."/>
            <person name="FitzGerald L.M."/>
            <person name="Vezzulli S."/>
            <person name="Reid J."/>
            <person name="Malacarne G."/>
            <person name="Iliev D."/>
            <person name="Coppola G."/>
            <person name="Wardell B."/>
            <person name="Micheletti D."/>
            <person name="Macalma T."/>
            <person name="Facci M."/>
            <person name="Mitchell J.T."/>
            <person name="Perazzolli M."/>
            <person name="Eldredge G."/>
            <person name="Gatto P."/>
            <person name="Oyzerski R."/>
            <person name="Moretto M."/>
            <person name="Gutin N."/>
            <person name="Stefanini M."/>
            <person name="Chen Y."/>
            <person name="Segala C."/>
            <person name="Davenport C."/>
            <person name="Dematte L."/>
            <person name="Mraz A."/>
            <person name="Battilana J."/>
            <person name="Stormo K."/>
            <person name="Costa F."/>
            <person name="Tao Q."/>
            <person name="Si-Ammour A."/>
            <person name="Harkins T."/>
            <person name="Lackey A."/>
            <person name="Perbost C."/>
            <person name="Taillon B."/>
            <person name="Stella A."/>
            <person name="Solovyev V."/>
            <person name="Fawcett J.A."/>
            <person name="Sterck L."/>
            <person name="Vandepoele K."/>
            <person name="Grando S.M."/>
            <person name="Toppo S."/>
            <person name="Moser C."/>
            <person name="Lanchbury J."/>
            <person name="Bogden R."/>
            <person name="Skolnick M."/>
            <person name="Sgaramella V."/>
            <person name="Bhatnagar S.K."/>
            <person name="Fontana P."/>
            <person name="Gutin A."/>
            <person name="Van de Peer Y."/>
            <person name="Salamini F."/>
            <person name="Viola R."/>
        </authorList>
    </citation>
    <scope>NUCLEOTIDE SEQUENCE</scope>
</reference>
<evidence type="ECO:0000256" key="1">
    <source>
        <dbReference type="SAM" id="MobiDB-lite"/>
    </source>
</evidence>
<dbReference type="EMBL" id="AM481609">
    <property type="protein sequence ID" value="CAN79655.1"/>
    <property type="molecule type" value="Genomic_DNA"/>
</dbReference>
<feature type="region of interest" description="Disordered" evidence="1">
    <location>
        <begin position="436"/>
        <end position="455"/>
    </location>
</feature>
<name>A5C447_VITVI</name>
<dbReference type="CDD" id="cd00303">
    <property type="entry name" value="retropepsin_like"/>
    <property type="match status" value="1"/>
</dbReference>
<dbReference type="Pfam" id="PF03732">
    <property type="entry name" value="Retrotrans_gag"/>
    <property type="match status" value="1"/>
</dbReference>
<feature type="domain" description="Retrotransposon gag" evidence="2">
    <location>
        <begin position="56"/>
        <end position="135"/>
    </location>
</feature>
<dbReference type="PANTHER" id="PTHR33240">
    <property type="entry name" value="OS08G0508500 PROTEIN"/>
    <property type="match status" value="1"/>
</dbReference>
<evidence type="ECO:0000313" key="3">
    <source>
        <dbReference type="EMBL" id="CAN79655.1"/>
    </source>
</evidence>
<dbReference type="Gene3D" id="2.40.70.10">
    <property type="entry name" value="Acid Proteases"/>
    <property type="match status" value="1"/>
</dbReference>
<accession>A5C447</accession>
<dbReference type="AlphaFoldDB" id="A5C447"/>
<dbReference type="InterPro" id="IPR021109">
    <property type="entry name" value="Peptidase_aspartic_dom_sf"/>
</dbReference>